<keyword evidence="1" id="KW-0812">Transmembrane</keyword>
<dbReference type="AlphaFoldDB" id="A0A9D1I678"/>
<evidence type="ECO:0000256" key="1">
    <source>
        <dbReference type="SAM" id="Phobius"/>
    </source>
</evidence>
<dbReference type="EMBL" id="DVMO01000070">
    <property type="protein sequence ID" value="HIU27675.1"/>
    <property type="molecule type" value="Genomic_DNA"/>
</dbReference>
<accession>A0A9D1I678</accession>
<reference evidence="2" key="2">
    <citation type="journal article" date="2021" name="PeerJ">
        <title>Extensive microbial diversity within the chicken gut microbiome revealed by metagenomics and culture.</title>
        <authorList>
            <person name="Gilroy R."/>
            <person name="Ravi A."/>
            <person name="Getino M."/>
            <person name="Pursley I."/>
            <person name="Horton D.L."/>
            <person name="Alikhan N.F."/>
            <person name="Baker D."/>
            <person name="Gharbi K."/>
            <person name="Hall N."/>
            <person name="Watson M."/>
            <person name="Adriaenssens E.M."/>
            <person name="Foster-Nyarko E."/>
            <person name="Jarju S."/>
            <person name="Secka A."/>
            <person name="Antonio M."/>
            <person name="Oren A."/>
            <person name="Chaudhuri R.R."/>
            <person name="La Ragione R."/>
            <person name="Hildebrand F."/>
            <person name="Pallen M.J."/>
        </authorList>
    </citation>
    <scope>NUCLEOTIDE SEQUENCE</scope>
    <source>
        <strain evidence="2">11300</strain>
    </source>
</reference>
<evidence type="ECO:0000313" key="3">
    <source>
        <dbReference type="Proteomes" id="UP000824091"/>
    </source>
</evidence>
<evidence type="ECO:0000313" key="2">
    <source>
        <dbReference type="EMBL" id="HIU27675.1"/>
    </source>
</evidence>
<sequence length="285" mass="32063">MRQSIYKYILVFLMFMVILVVLTHLYLIYSSQYAVSTVDRSVSPDERYTVVLQTVGWQEARLTLRKSGEKISVFNFPYGDDLLNIEADKWSCEWETDHAEVIIYDPIKEDRLVRLYFDGEVSDEFFGTYFGKPVNKDPQGDPDAQNGEQHNEAPALSAEQLKTINDINTGYSAVLVYLSSGPSGSSAISEIPQIKNDMEYDRIVLSESTSSIEYIQYDRESANGRCGLYAHFICEKGSDGTWDTSSAQMLDLYAYDRESGSVIPSGKTDWETAGSEAYAQAAGEH</sequence>
<organism evidence="2 3">
    <name type="scientific">Candidatus Fimisoma avicola</name>
    <dbReference type="NCBI Taxonomy" id="2840826"/>
    <lineage>
        <taxon>Bacteria</taxon>
        <taxon>Bacillati</taxon>
        <taxon>Bacillota</taxon>
        <taxon>Clostridia</taxon>
        <taxon>Eubacteriales</taxon>
        <taxon>Candidatus Fimisoma</taxon>
    </lineage>
</organism>
<feature type="transmembrane region" description="Helical" evidence="1">
    <location>
        <begin position="9"/>
        <end position="29"/>
    </location>
</feature>
<keyword evidence="1" id="KW-1133">Transmembrane helix</keyword>
<comment type="caution">
    <text evidence="2">The sequence shown here is derived from an EMBL/GenBank/DDBJ whole genome shotgun (WGS) entry which is preliminary data.</text>
</comment>
<gene>
    <name evidence="2" type="ORF">IAD16_04800</name>
</gene>
<proteinExistence type="predicted"/>
<protein>
    <submittedName>
        <fullName evidence="2">Uncharacterized protein</fullName>
    </submittedName>
</protein>
<name>A0A9D1I678_9FIRM</name>
<keyword evidence="1" id="KW-0472">Membrane</keyword>
<reference evidence="2" key="1">
    <citation type="submission" date="2020-10" db="EMBL/GenBank/DDBJ databases">
        <authorList>
            <person name="Gilroy R."/>
        </authorList>
    </citation>
    <scope>NUCLEOTIDE SEQUENCE</scope>
    <source>
        <strain evidence="2">11300</strain>
    </source>
</reference>
<dbReference type="Proteomes" id="UP000824091">
    <property type="component" value="Unassembled WGS sequence"/>
</dbReference>